<comment type="similarity">
    <text evidence="2">Belongs to the binding-protein-dependent transport system permease family. FecCD subfamily.</text>
</comment>
<dbReference type="GO" id="GO:0033214">
    <property type="term" value="P:siderophore-iron import into cell"/>
    <property type="evidence" value="ECO:0007669"/>
    <property type="project" value="TreeGrafter"/>
</dbReference>
<comment type="subcellular location">
    <subcellularLocation>
        <location evidence="1">Cell membrane</location>
        <topology evidence="1">Multi-pass membrane protein</topology>
    </subcellularLocation>
</comment>
<keyword evidence="5 8" id="KW-0812">Transmembrane</keyword>
<feature type="transmembrane region" description="Helical" evidence="8">
    <location>
        <begin position="327"/>
        <end position="346"/>
    </location>
</feature>
<evidence type="ECO:0000256" key="2">
    <source>
        <dbReference type="ARBA" id="ARBA00007935"/>
    </source>
</evidence>
<organism evidence="9 10">
    <name type="scientific">Krasilnikoviella flava</name>
    <dbReference type="NCBI Taxonomy" id="526729"/>
    <lineage>
        <taxon>Bacteria</taxon>
        <taxon>Bacillati</taxon>
        <taxon>Actinomycetota</taxon>
        <taxon>Actinomycetes</taxon>
        <taxon>Micrococcales</taxon>
        <taxon>Promicromonosporaceae</taxon>
        <taxon>Krasilnikoviella</taxon>
    </lineage>
</organism>
<keyword evidence="4" id="KW-1003">Cell membrane</keyword>
<dbReference type="PANTHER" id="PTHR30472">
    <property type="entry name" value="FERRIC ENTEROBACTIN TRANSPORT SYSTEM PERMEASE PROTEIN"/>
    <property type="match status" value="1"/>
</dbReference>
<evidence type="ECO:0000256" key="6">
    <source>
        <dbReference type="ARBA" id="ARBA00022989"/>
    </source>
</evidence>
<dbReference type="Pfam" id="PF01032">
    <property type="entry name" value="FecCD"/>
    <property type="match status" value="1"/>
</dbReference>
<dbReference type="GO" id="GO:0022857">
    <property type="term" value="F:transmembrane transporter activity"/>
    <property type="evidence" value="ECO:0007669"/>
    <property type="project" value="InterPro"/>
</dbReference>
<evidence type="ECO:0000256" key="3">
    <source>
        <dbReference type="ARBA" id="ARBA00022448"/>
    </source>
</evidence>
<feature type="transmembrane region" description="Helical" evidence="8">
    <location>
        <begin position="115"/>
        <end position="135"/>
    </location>
</feature>
<evidence type="ECO:0000256" key="5">
    <source>
        <dbReference type="ARBA" id="ARBA00022692"/>
    </source>
</evidence>
<dbReference type="RefSeq" id="WP_079574850.1">
    <property type="nucleotide sequence ID" value="NZ_FUZQ01000004.1"/>
</dbReference>
<dbReference type="AlphaFoldDB" id="A0A1T5KXA6"/>
<dbReference type="STRING" id="526729.SAMN04324258_2562"/>
<evidence type="ECO:0000256" key="7">
    <source>
        <dbReference type="ARBA" id="ARBA00023136"/>
    </source>
</evidence>
<dbReference type="SUPFAM" id="SSF81345">
    <property type="entry name" value="ABC transporter involved in vitamin B12 uptake, BtuC"/>
    <property type="match status" value="1"/>
</dbReference>
<feature type="transmembrane region" description="Helical" evidence="8">
    <location>
        <begin position="142"/>
        <end position="160"/>
    </location>
</feature>
<evidence type="ECO:0000313" key="10">
    <source>
        <dbReference type="Proteomes" id="UP000189777"/>
    </source>
</evidence>
<feature type="transmembrane region" description="Helical" evidence="8">
    <location>
        <begin position="297"/>
        <end position="321"/>
    </location>
</feature>
<protein>
    <submittedName>
        <fullName evidence="9">Iron complex transport system permease protein</fullName>
    </submittedName>
</protein>
<evidence type="ECO:0000313" key="9">
    <source>
        <dbReference type="EMBL" id="SKC68414.1"/>
    </source>
</evidence>
<keyword evidence="10" id="KW-1185">Reference proteome</keyword>
<reference evidence="9 10" key="1">
    <citation type="submission" date="2017-02" db="EMBL/GenBank/DDBJ databases">
        <authorList>
            <person name="Peterson S.W."/>
        </authorList>
    </citation>
    <scope>NUCLEOTIDE SEQUENCE [LARGE SCALE GENOMIC DNA]</scope>
    <source>
        <strain evidence="9 10">DSM 21481</strain>
    </source>
</reference>
<dbReference type="CDD" id="cd06550">
    <property type="entry name" value="TM_ABC_iron-siderophores_like"/>
    <property type="match status" value="1"/>
</dbReference>
<feature type="transmembrane region" description="Helical" evidence="8">
    <location>
        <begin position="166"/>
        <end position="191"/>
    </location>
</feature>
<dbReference type="InterPro" id="IPR000522">
    <property type="entry name" value="ABC_transptr_permease_BtuC"/>
</dbReference>
<name>A0A1T5KXA6_9MICO</name>
<dbReference type="EMBL" id="FUZQ01000004">
    <property type="protein sequence ID" value="SKC68414.1"/>
    <property type="molecule type" value="Genomic_DNA"/>
</dbReference>
<dbReference type="InterPro" id="IPR037294">
    <property type="entry name" value="ABC_BtuC-like"/>
</dbReference>
<proteinExistence type="inferred from homology"/>
<keyword evidence="6 8" id="KW-1133">Transmembrane helix</keyword>
<keyword evidence="7 8" id="KW-0472">Membrane</keyword>
<evidence type="ECO:0000256" key="8">
    <source>
        <dbReference type="SAM" id="Phobius"/>
    </source>
</evidence>
<keyword evidence="3" id="KW-0813">Transport</keyword>
<dbReference type="PANTHER" id="PTHR30472:SF24">
    <property type="entry name" value="FERRIC ENTEROBACTIN TRANSPORT SYSTEM PERMEASE PROTEIN FEPG"/>
    <property type="match status" value="1"/>
</dbReference>
<dbReference type="GO" id="GO:0005886">
    <property type="term" value="C:plasma membrane"/>
    <property type="evidence" value="ECO:0007669"/>
    <property type="project" value="UniProtKB-SubCell"/>
</dbReference>
<evidence type="ECO:0000256" key="1">
    <source>
        <dbReference type="ARBA" id="ARBA00004651"/>
    </source>
</evidence>
<sequence length="354" mass="35769">MTAELAARPAAPGLPADPVATLRHRRRRRLALVVATLAVLLVAMATLALTLGEASLAPGRALAALFGAGSDADVFVVHRLRLPRIETAVLAGASFGLAGALFQTTLRNPLASPDILGIASGASLGAVTAMLVLGLTGLAVSGAAFAGALVVALLIWLFAWRQGLHSIRFVLVGVGFAYLCSSLLAWLLASVEIRAAQSALVWTVGSVADVRGADLVTFAVAALVLGAGVALASRWQGPLALGDDNARALGVPVDAARVTSLLLAVGLVGVATSFVGPLAFVALVAPAIARRLLDDGGAALVVSVLTGALLVLAADVVGQHLLFGVEAPTGIVTGLIGAPYLLWLLATDRRKALA</sequence>
<dbReference type="Gene3D" id="1.10.3470.10">
    <property type="entry name" value="ABC transporter involved in vitamin B12 uptake, BtuC"/>
    <property type="match status" value="1"/>
</dbReference>
<feature type="transmembrane region" description="Helical" evidence="8">
    <location>
        <begin position="85"/>
        <end position="103"/>
    </location>
</feature>
<dbReference type="Proteomes" id="UP000189777">
    <property type="component" value="Unassembled WGS sequence"/>
</dbReference>
<evidence type="ECO:0000256" key="4">
    <source>
        <dbReference type="ARBA" id="ARBA00022475"/>
    </source>
</evidence>
<accession>A0A1T5KXA6</accession>
<gene>
    <name evidence="9" type="ORF">SAMN04324258_2562</name>
</gene>
<feature type="transmembrane region" description="Helical" evidence="8">
    <location>
        <begin position="30"/>
        <end position="49"/>
    </location>
</feature>
<feature type="transmembrane region" description="Helical" evidence="8">
    <location>
        <begin position="261"/>
        <end position="285"/>
    </location>
</feature>